<gene>
    <name evidence="1" type="primary">swnH1_1</name>
    <name evidence="1" type="ORF">LSUB1_G002002</name>
</gene>
<proteinExistence type="predicted"/>
<dbReference type="Proteomes" id="UP000462212">
    <property type="component" value="Unassembled WGS sequence"/>
</dbReference>
<name>A0A8H8RXK0_9HELO</name>
<dbReference type="Gene3D" id="2.60.120.620">
    <property type="entry name" value="q2cbj1_9rhob like domain"/>
    <property type="match status" value="1"/>
</dbReference>
<dbReference type="GO" id="GO:0051213">
    <property type="term" value="F:dioxygenase activity"/>
    <property type="evidence" value="ECO:0007669"/>
    <property type="project" value="UniProtKB-KW"/>
</dbReference>
<keyword evidence="1" id="KW-0560">Oxidoreductase</keyword>
<evidence type="ECO:0000313" key="1">
    <source>
        <dbReference type="EMBL" id="TVY41549.1"/>
    </source>
</evidence>
<organism evidence="1 2">
    <name type="scientific">Lachnellula subtilissima</name>
    <dbReference type="NCBI Taxonomy" id="602034"/>
    <lineage>
        <taxon>Eukaryota</taxon>
        <taxon>Fungi</taxon>
        <taxon>Dikarya</taxon>
        <taxon>Ascomycota</taxon>
        <taxon>Pezizomycotina</taxon>
        <taxon>Leotiomycetes</taxon>
        <taxon>Helotiales</taxon>
        <taxon>Lachnaceae</taxon>
        <taxon>Lachnellula</taxon>
    </lineage>
</organism>
<keyword evidence="2" id="KW-1185">Reference proteome</keyword>
<dbReference type="SUPFAM" id="SSF51197">
    <property type="entry name" value="Clavaminate synthase-like"/>
    <property type="match status" value="1"/>
</dbReference>
<protein>
    <submittedName>
        <fullName evidence="1">Dioxygenase</fullName>
    </submittedName>
</protein>
<evidence type="ECO:0000313" key="2">
    <source>
        <dbReference type="Proteomes" id="UP000462212"/>
    </source>
</evidence>
<comment type="caution">
    <text evidence="1">The sequence shown here is derived from an EMBL/GenBank/DDBJ whole genome shotgun (WGS) entry which is preliminary data.</text>
</comment>
<dbReference type="OrthoDB" id="445007at2759"/>
<dbReference type="InterPro" id="IPR008775">
    <property type="entry name" value="Phytyl_CoA_dOase-like"/>
</dbReference>
<dbReference type="EMBL" id="QGMJ01000133">
    <property type="protein sequence ID" value="TVY41549.1"/>
    <property type="molecule type" value="Genomic_DNA"/>
</dbReference>
<reference evidence="1 2" key="1">
    <citation type="submission" date="2018-05" db="EMBL/GenBank/DDBJ databases">
        <title>Genome sequencing and assembly of the regulated plant pathogen Lachnellula willkommii and related sister species for the development of diagnostic species identification markers.</title>
        <authorList>
            <person name="Giroux E."/>
            <person name="Bilodeau G."/>
        </authorList>
    </citation>
    <scope>NUCLEOTIDE SEQUENCE [LARGE SCALE GENOMIC DNA]</scope>
    <source>
        <strain evidence="1 2">CBS 197.66</strain>
    </source>
</reference>
<accession>A0A8H8RXK0</accession>
<dbReference type="AlphaFoldDB" id="A0A8H8RXK0"/>
<dbReference type="Pfam" id="PF05721">
    <property type="entry name" value="PhyH"/>
    <property type="match status" value="1"/>
</dbReference>
<keyword evidence="1" id="KW-0223">Dioxygenase</keyword>
<sequence>MVTISKPTLRRIPVDAPVQEFIEAIKRDGGCICTNYATIEDVAAANAEVQPFLDADKPWQGKLFPPETRRCNRLLWRSPTCREKFFMHPLYQELGEYFLSSTDPTWYDEKCTYYTSHPLLSAALGIDVRPKAVGQRLHRDDKMYHTRHTDATRTGWTAGRDDGFGLFVPGIKTTVENGATRMVPGSHLWGDDRGANSHDAIYAEMEVGEAAFMLASTYHGGSTNNSKDENRMLFAMFMCKGTLRQEFATLIEYPPEVAKGFSKECQAKLGYMISSPNCGMVDMRSPDFLLQDDFDEVPPNVDVDAAE</sequence>